<dbReference type="EMBL" id="CM032186">
    <property type="protein sequence ID" value="KAG7091024.1"/>
    <property type="molecule type" value="Genomic_DNA"/>
</dbReference>
<gene>
    <name evidence="2" type="ORF">E1B28_010085</name>
</gene>
<evidence type="ECO:0000313" key="3">
    <source>
        <dbReference type="Proteomes" id="UP001049176"/>
    </source>
</evidence>
<accession>A0A9P7UTA7</accession>
<evidence type="ECO:0000256" key="1">
    <source>
        <dbReference type="SAM" id="MobiDB-lite"/>
    </source>
</evidence>
<evidence type="ECO:0000313" key="2">
    <source>
        <dbReference type="EMBL" id="KAG7091024.1"/>
    </source>
</evidence>
<dbReference type="Proteomes" id="UP001049176">
    <property type="component" value="Chromosome 6"/>
</dbReference>
<dbReference type="AlphaFoldDB" id="A0A9P7UTA7"/>
<comment type="caution">
    <text evidence="2">The sequence shown here is derived from an EMBL/GenBank/DDBJ whole genome shotgun (WGS) entry which is preliminary data.</text>
</comment>
<proteinExistence type="predicted"/>
<dbReference type="GeneID" id="66079161"/>
<reference evidence="2" key="1">
    <citation type="journal article" date="2021" name="Genome Biol. Evol.">
        <title>The assembled and annotated genome of the fairy-ring fungus Marasmius oreades.</title>
        <authorList>
            <person name="Hiltunen M."/>
            <person name="Ament-Velasquez S.L."/>
            <person name="Johannesson H."/>
        </authorList>
    </citation>
    <scope>NUCLEOTIDE SEQUENCE</scope>
    <source>
        <strain evidence="2">03SP1</strain>
    </source>
</reference>
<protein>
    <submittedName>
        <fullName evidence="2">Uncharacterized protein</fullName>
    </submittedName>
</protein>
<dbReference type="KEGG" id="more:E1B28_010085"/>
<feature type="region of interest" description="Disordered" evidence="1">
    <location>
        <begin position="1"/>
        <end position="22"/>
    </location>
</feature>
<dbReference type="RefSeq" id="XP_043007494.1">
    <property type="nucleotide sequence ID" value="XM_043155033.1"/>
</dbReference>
<name>A0A9P7UTA7_9AGAR</name>
<keyword evidence="3" id="KW-1185">Reference proteome</keyword>
<dbReference type="OrthoDB" id="3181072at2759"/>
<sequence>MSTRRLNETESGSATPVPGRRHNHVAVQNLSNQLNQLCTTLRSSASAQQENIVQLGQGQADIGEDIKQLDTAVKRQRLKERDTLDNTKKWVREDLRSRILSRLQDDMQDHIKAEIAKTVKEQVDAQITNHIPIPLKEQLADCQAQVKCVTTSLTNSKARGIHAYYDLENSLQEPLKEFVNESGRKSDVYPADLNSLLTYDTENLKKLVRDYGLVVDNDRAVNINRFMDHIGIKHQVLKL</sequence>
<organism evidence="2 3">
    <name type="scientific">Marasmius oreades</name>
    <name type="common">fairy-ring Marasmius</name>
    <dbReference type="NCBI Taxonomy" id="181124"/>
    <lineage>
        <taxon>Eukaryota</taxon>
        <taxon>Fungi</taxon>
        <taxon>Dikarya</taxon>
        <taxon>Basidiomycota</taxon>
        <taxon>Agaricomycotina</taxon>
        <taxon>Agaricomycetes</taxon>
        <taxon>Agaricomycetidae</taxon>
        <taxon>Agaricales</taxon>
        <taxon>Marasmiineae</taxon>
        <taxon>Marasmiaceae</taxon>
        <taxon>Marasmius</taxon>
    </lineage>
</organism>